<gene>
    <name evidence="2" type="ORF">GQ607_008925</name>
</gene>
<feature type="transmembrane region" description="Helical" evidence="1">
    <location>
        <begin position="20"/>
        <end position="48"/>
    </location>
</feature>
<keyword evidence="1" id="KW-1133">Transmembrane helix</keyword>
<reference evidence="2 3" key="1">
    <citation type="submission" date="2019-12" db="EMBL/GenBank/DDBJ databases">
        <title>A genome sequence resource for the geographically widespread anthracnose pathogen Colletotrichum asianum.</title>
        <authorList>
            <person name="Meng Y."/>
        </authorList>
    </citation>
    <scope>NUCLEOTIDE SEQUENCE [LARGE SCALE GENOMIC DNA]</scope>
    <source>
        <strain evidence="2 3">ICMP 18580</strain>
    </source>
</reference>
<evidence type="ECO:0000256" key="1">
    <source>
        <dbReference type="SAM" id="Phobius"/>
    </source>
</evidence>
<keyword evidence="1" id="KW-0472">Membrane</keyword>
<comment type="caution">
    <text evidence="2">The sequence shown here is derived from an EMBL/GenBank/DDBJ whole genome shotgun (WGS) entry which is preliminary data.</text>
</comment>
<dbReference type="EMBL" id="WOWK01000048">
    <property type="protein sequence ID" value="KAF0323953.1"/>
    <property type="molecule type" value="Genomic_DNA"/>
</dbReference>
<accession>A0A8H3W9R1</accession>
<name>A0A8H3W9R1_9PEZI</name>
<proteinExistence type="predicted"/>
<evidence type="ECO:0000313" key="3">
    <source>
        <dbReference type="Proteomes" id="UP000434172"/>
    </source>
</evidence>
<keyword evidence="3" id="KW-1185">Reference proteome</keyword>
<dbReference type="AlphaFoldDB" id="A0A8H3W9R1"/>
<dbReference type="Proteomes" id="UP000434172">
    <property type="component" value="Unassembled WGS sequence"/>
</dbReference>
<evidence type="ECO:0000313" key="2">
    <source>
        <dbReference type="EMBL" id="KAF0323953.1"/>
    </source>
</evidence>
<protein>
    <submittedName>
        <fullName evidence="2">Uncharacterized protein</fullName>
    </submittedName>
</protein>
<organism evidence="2 3">
    <name type="scientific">Colletotrichum asianum</name>
    <dbReference type="NCBI Taxonomy" id="702518"/>
    <lineage>
        <taxon>Eukaryota</taxon>
        <taxon>Fungi</taxon>
        <taxon>Dikarya</taxon>
        <taxon>Ascomycota</taxon>
        <taxon>Pezizomycotina</taxon>
        <taxon>Sordariomycetes</taxon>
        <taxon>Hypocreomycetidae</taxon>
        <taxon>Glomerellales</taxon>
        <taxon>Glomerellaceae</taxon>
        <taxon>Colletotrichum</taxon>
        <taxon>Colletotrichum gloeosporioides species complex</taxon>
    </lineage>
</organism>
<sequence>MPDDWKESSLMTRSFTKSFILVYSVVVVGWSIGRAARCGLMTLVWFLIQHGDYSGFQYQSETVGDLSFLNKFLHLSSFLHYNVAIMTSRDACVCAFDIDRLNWATTGLLVL</sequence>
<keyword evidence="1" id="KW-0812">Transmembrane</keyword>